<dbReference type="GO" id="GO:0046872">
    <property type="term" value="F:metal ion binding"/>
    <property type="evidence" value="ECO:0007669"/>
    <property type="project" value="UniProtKB-KW"/>
</dbReference>
<dbReference type="EMBL" id="AP021906">
    <property type="protein sequence ID" value="BBP90830.1"/>
    <property type="molecule type" value="Genomic_DNA"/>
</dbReference>
<evidence type="ECO:0000259" key="1">
    <source>
        <dbReference type="PROSITE" id="PS51449"/>
    </source>
</evidence>
<dbReference type="GO" id="GO:0051539">
    <property type="term" value="F:4 iron, 4 sulfur cluster binding"/>
    <property type="evidence" value="ECO:0007669"/>
    <property type="project" value="UniProtKB-KW"/>
</dbReference>
<dbReference type="Gene3D" id="3.40.50.12160">
    <property type="entry name" value="Methylthiotransferase, N-terminal domain"/>
    <property type="match status" value="1"/>
</dbReference>
<dbReference type="AlphaFoldDB" id="A0A5S9MBD1"/>
<evidence type="ECO:0000313" key="3">
    <source>
        <dbReference type="Proteomes" id="UP000464658"/>
    </source>
</evidence>
<organism evidence="2 3">
    <name type="scientific">Bacillus safensis</name>
    <dbReference type="NCBI Taxonomy" id="561879"/>
    <lineage>
        <taxon>Bacteria</taxon>
        <taxon>Bacillati</taxon>
        <taxon>Bacillota</taxon>
        <taxon>Bacilli</taxon>
        <taxon>Bacillales</taxon>
        <taxon>Bacillaceae</taxon>
        <taxon>Bacillus</taxon>
    </lineage>
</organism>
<sequence length="75" mass="8739">MMGTVAFHTLGCKVNHYETEAIWQLFKEAGYERKSMNQKQTYMSLIHVRSRIQAIRKAAKSLEEPFAITRMVSFV</sequence>
<accession>A0A5S9MBD1</accession>
<name>A0A5S9MBD1_BACIA</name>
<reference evidence="2 3" key="1">
    <citation type="submission" date="2019-12" db="EMBL/GenBank/DDBJ databases">
        <title>Full genome sequence of a Bacillus safensis strain isolated from commercially available natto in Indonesia.</title>
        <authorList>
            <person name="Yoshida M."/>
            <person name="Uomi M."/>
            <person name="Waturangi D."/>
            <person name="Ekaputri J.J."/>
            <person name="Setiamarga D.H.E."/>
        </authorList>
    </citation>
    <scope>NUCLEOTIDE SEQUENCE [LARGE SCALE GENOMIC DNA]</scope>
    <source>
        <strain evidence="2 3">IDN1</strain>
    </source>
</reference>
<dbReference type="GO" id="GO:0035596">
    <property type="term" value="F:methylthiotransferase activity"/>
    <property type="evidence" value="ECO:0007669"/>
    <property type="project" value="InterPro"/>
</dbReference>
<dbReference type="InterPro" id="IPR013848">
    <property type="entry name" value="Methylthiotransferase_N"/>
</dbReference>
<evidence type="ECO:0000313" key="2">
    <source>
        <dbReference type="EMBL" id="BBP90830.1"/>
    </source>
</evidence>
<dbReference type="PROSITE" id="PS51449">
    <property type="entry name" value="MTTASE_N"/>
    <property type="match status" value="1"/>
</dbReference>
<dbReference type="Proteomes" id="UP000464658">
    <property type="component" value="Chromosome"/>
</dbReference>
<dbReference type="Pfam" id="PF00919">
    <property type="entry name" value="UPF0004"/>
    <property type="match status" value="1"/>
</dbReference>
<gene>
    <name evidence="2" type="ORF">BsIDN1_44480</name>
</gene>
<protein>
    <recommendedName>
        <fullName evidence="1">MTTase N-terminal domain-containing protein</fullName>
    </recommendedName>
</protein>
<proteinExistence type="predicted"/>
<feature type="domain" description="MTTase N-terminal" evidence="1">
    <location>
        <begin position="3"/>
        <end position="75"/>
    </location>
</feature>
<dbReference type="InterPro" id="IPR038135">
    <property type="entry name" value="Methylthiotransferase_N_sf"/>
</dbReference>